<evidence type="ECO:0000256" key="9">
    <source>
        <dbReference type="ARBA" id="ARBA00022989"/>
    </source>
</evidence>
<evidence type="ECO:0000256" key="1">
    <source>
        <dbReference type="ARBA" id="ARBA00004651"/>
    </source>
</evidence>
<evidence type="ECO:0000256" key="5">
    <source>
        <dbReference type="ARBA" id="ARBA00022692"/>
    </source>
</evidence>
<dbReference type="AlphaFoldDB" id="A0A142BFP6"/>
<dbReference type="Pfam" id="PF01435">
    <property type="entry name" value="Peptidase_M48"/>
    <property type="match status" value="1"/>
</dbReference>
<keyword evidence="7 12" id="KW-0378">Hydrolase</keyword>
<keyword evidence="10 12" id="KW-0482">Metalloprotease</keyword>
<evidence type="ECO:0000256" key="12">
    <source>
        <dbReference type="HAMAP-Rule" id="MF_00188"/>
    </source>
</evidence>
<keyword evidence="6 12" id="KW-0479">Metal-binding</keyword>
<feature type="transmembrane region" description="Helical" evidence="12">
    <location>
        <begin position="24"/>
        <end position="46"/>
    </location>
</feature>
<evidence type="ECO:0000256" key="2">
    <source>
        <dbReference type="ARBA" id="ARBA00009779"/>
    </source>
</evidence>
<dbReference type="STRING" id="570277.EZMO1_3592"/>
<feature type="domain" description="Peptidase M48" evidence="13">
    <location>
        <begin position="100"/>
        <end position="314"/>
    </location>
</feature>
<keyword evidence="12 14" id="KW-0346">Stress response</keyword>
<dbReference type="GO" id="GO:0008270">
    <property type="term" value="F:zinc ion binding"/>
    <property type="evidence" value="ECO:0007669"/>
    <property type="project" value="UniProtKB-UniRule"/>
</dbReference>
<protein>
    <recommendedName>
        <fullName evidence="12">Protease HtpX</fullName>
        <ecNumber evidence="12">3.4.24.-</ecNumber>
    </recommendedName>
    <alternativeName>
        <fullName evidence="12">Heat shock protein HtpX</fullName>
    </alternativeName>
</protein>
<dbReference type="GO" id="GO:0005886">
    <property type="term" value="C:plasma membrane"/>
    <property type="evidence" value="ECO:0007669"/>
    <property type="project" value="UniProtKB-SubCell"/>
</dbReference>
<dbReference type="Proteomes" id="UP000071065">
    <property type="component" value="Chromosome"/>
</dbReference>
<comment type="cofactor">
    <cofactor evidence="12">
        <name>Zn(2+)</name>
        <dbReference type="ChEBI" id="CHEBI:29105"/>
    </cofactor>
    <text evidence="12">Binds 1 zinc ion per subunit.</text>
</comment>
<accession>A0A142BFP6</accession>
<dbReference type="NCBIfam" id="NF003965">
    <property type="entry name" value="PRK05457.1"/>
    <property type="match status" value="1"/>
</dbReference>
<evidence type="ECO:0000256" key="7">
    <source>
        <dbReference type="ARBA" id="ARBA00022801"/>
    </source>
</evidence>
<sequence length="316" mass="34144">MVRFVNRLVNIESIQVSNLLMKRILLFLATNLAVMLVASITLNILGVGRFLTANGLDMGALLAFCAVFGFAGSFVSLMLSKTMAKMGTGTQIIDQPRTEQERWLLDTVKELSDKAGIGMPEVGIFPSPESNAFATGWNKNAALVAVSQGLLDRFSPREARAVIGHEIGHVANGDMVTLSLIQGVVNTFVMFFARIIGYAVDSFLRRDDDNAGGVGIGYYITSIVAEIVLGILASAIVMWFSRQREFRADQAGAELAGRSDMIAALERLRSEYDAPSVMPATMSAFGIRSGLKSGIAAMFTSHPPLEDRILALQSSR</sequence>
<dbReference type="GO" id="GO:0004222">
    <property type="term" value="F:metalloendopeptidase activity"/>
    <property type="evidence" value="ECO:0007669"/>
    <property type="project" value="UniProtKB-UniRule"/>
</dbReference>
<keyword evidence="11 12" id="KW-0472">Membrane</keyword>
<keyword evidence="8 12" id="KW-0862">Zinc</keyword>
<gene>
    <name evidence="12 14" type="primary">htpX</name>
    <name evidence="14" type="ORF">EZMO1_3592</name>
</gene>
<comment type="similarity">
    <text evidence="2 12">Belongs to the peptidase M48B family.</text>
</comment>
<feature type="transmembrane region" description="Helical" evidence="12">
    <location>
        <begin position="58"/>
        <end position="79"/>
    </location>
</feature>
<evidence type="ECO:0000256" key="4">
    <source>
        <dbReference type="ARBA" id="ARBA00022670"/>
    </source>
</evidence>
<keyword evidence="9 12" id="KW-1133">Transmembrane helix</keyword>
<dbReference type="InterPro" id="IPR022919">
    <property type="entry name" value="Pept_M48_protease_HtpX"/>
</dbReference>
<evidence type="ECO:0000256" key="6">
    <source>
        <dbReference type="ARBA" id="ARBA00022723"/>
    </source>
</evidence>
<dbReference type="KEGG" id="emp:EZMO1_3592"/>
<dbReference type="EMBL" id="CP013251">
    <property type="protein sequence ID" value="AMO57572.1"/>
    <property type="molecule type" value="Genomic_DNA"/>
</dbReference>
<feature type="binding site" evidence="12">
    <location>
        <position position="245"/>
    </location>
    <ligand>
        <name>Zn(2+)</name>
        <dbReference type="ChEBI" id="CHEBI:29105"/>
        <note>catalytic</note>
    </ligand>
</feature>
<evidence type="ECO:0000313" key="14">
    <source>
        <dbReference type="EMBL" id="AMO57572.1"/>
    </source>
</evidence>
<feature type="transmembrane region" description="Helical" evidence="12">
    <location>
        <begin position="216"/>
        <end position="240"/>
    </location>
</feature>
<dbReference type="InterPro" id="IPR001915">
    <property type="entry name" value="Peptidase_M48"/>
</dbReference>
<feature type="active site" evidence="12">
    <location>
        <position position="166"/>
    </location>
</feature>
<dbReference type="HAMAP" id="MF_00188">
    <property type="entry name" value="Pept_M48_protease_HtpX"/>
    <property type="match status" value="1"/>
</dbReference>
<feature type="binding site" evidence="12">
    <location>
        <position position="165"/>
    </location>
    <ligand>
        <name>Zn(2+)</name>
        <dbReference type="ChEBI" id="CHEBI:29105"/>
        <note>catalytic</note>
    </ligand>
</feature>
<dbReference type="CDD" id="cd07335">
    <property type="entry name" value="M48B_HtpX_like"/>
    <property type="match status" value="1"/>
</dbReference>
<organism evidence="14 15">
    <name type="scientific">Endozoicomonas montiporae CL-33</name>
    <dbReference type="NCBI Taxonomy" id="570277"/>
    <lineage>
        <taxon>Bacteria</taxon>
        <taxon>Pseudomonadati</taxon>
        <taxon>Pseudomonadota</taxon>
        <taxon>Gammaproteobacteria</taxon>
        <taxon>Oceanospirillales</taxon>
        <taxon>Endozoicomonadaceae</taxon>
        <taxon>Endozoicomonas</taxon>
    </lineage>
</organism>
<comment type="subcellular location">
    <subcellularLocation>
        <location evidence="1 12">Cell membrane</location>
        <topology evidence="1 12">Multi-pass membrane protein</topology>
    </subcellularLocation>
</comment>
<evidence type="ECO:0000256" key="10">
    <source>
        <dbReference type="ARBA" id="ARBA00023049"/>
    </source>
</evidence>
<keyword evidence="5 12" id="KW-0812">Transmembrane</keyword>
<evidence type="ECO:0000256" key="3">
    <source>
        <dbReference type="ARBA" id="ARBA00022475"/>
    </source>
</evidence>
<keyword evidence="4 12" id="KW-0645">Protease</keyword>
<dbReference type="PATRIC" id="fig|570277.3.peg.3876"/>
<feature type="binding site" evidence="12">
    <location>
        <position position="169"/>
    </location>
    <ligand>
        <name>Zn(2+)</name>
        <dbReference type="ChEBI" id="CHEBI:29105"/>
        <note>catalytic</note>
    </ligand>
</feature>
<name>A0A142BFP6_9GAMM</name>
<dbReference type="EC" id="3.4.24.-" evidence="12"/>
<dbReference type="GO" id="GO:0006508">
    <property type="term" value="P:proteolysis"/>
    <property type="evidence" value="ECO:0007669"/>
    <property type="project" value="UniProtKB-KW"/>
</dbReference>
<dbReference type="PANTHER" id="PTHR43221:SF1">
    <property type="entry name" value="PROTEASE HTPX"/>
    <property type="match status" value="1"/>
</dbReference>
<evidence type="ECO:0000256" key="8">
    <source>
        <dbReference type="ARBA" id="ARBA00022833"/>
    </source>
</evidence>
<proteinExistence type="inferred from homology"/>
<keyword evidence="3 12" id="KW-1003">Cell membrane</keyword>
<evidence type="ECO:0000256" key="11">
    <source>
        <dbReference type="ARBA" id="ARBA00023136"/>
    </source>
</evidence>
<dbReference type="PANTHER" id="PTHR43221">
    <property type="entry name" value="PROTEASE HTPX"/>
    <property type="match status" value="1"/>
</dbReference>
<evidence type="ECO:0000313" key="15">
    <source>
        <dbReference type="Proteomes" id="UP000071065"/>
    </source>
</evidence>
<dbReference type="InterPro" id="IPR050083">
    <property type="entry name" value="HtpX_protease"/>
</dbReference>
<feature type="transmembrane region" description="Helical" evidence="12">
    <location>
        <begin position="175"/>
        <end position="196"/>
    </location>
</feature>
<evidence type="ECO:0000259" key="13">
    <source>
        <dbReference type="Pfam" id="PF01435"/>
    </source>
</evidence>
<dbReference type="Gene3D" id="3.30.2010.10">
    <property type="entry name" value="Metalloproteases ('zincins'), catalytic domain"/>
    <property type="match status" value="1"/>
</dbReference>
<reference evidence="14 15" key="1">
    <citation type="journal article" date="2016" name="Front. Microbiol.">
        <title>Genomic Insight into the Host-Endosymbiont Relationship of Endozoicomonas montiporae CL-33(T) with its Coral Host.</title>
        <authorList>
            <person name="Ding J.-Y."/>
            <person name="Shiu J.-H."/>
            <person name="Chen W.-M."/>
            <person name="Chiang Y.-R."/>
            <person name="Tang S.-L."/>
        </authorList>
    </citation>
    <scope>NUCLEOTIDE SEQUENCE [LARGE SCALE GENOMIC DNA]</scope>
    <source>
        <strain evidence="14 15">CL-33</strain>
    </source>
</reference>